<accession>A0A4R1R120</accession>
<gene>
    <name evidence="5" type="ORF">EDD76_105191</name>
</gene>
<dbReference type="InterPro" id="IPR009057">
    <property type="entry name" value="Homeodomain-like_sf"/>
</dbReference>
<evidence type="ECO:0000259" key="4">
    <source>
        <dbReference type="PROSITE" id="PS01124"/>
    </source>
</evidence>
<name>A0A4R1R120_9FIRM</name>
<organism evidence="5 6">
    <name type="scientific">Kineothrix alysoides</name>
    <dbReference type="NCBI Taxonomy" id="1469948"/>
    <lineage>
        <taxon>Bacteria</taxon>
        <taxon>Bacillati</taxon>
        <taxon>Bacillota</taxon>
        <taxon>Clostridia</taxon>
        <taxon>Lachnospirales</taxon>
        <taxon>Lachnospiraceae</taxon>
        <taxon>Kineothrix</taxon>
    </lineage>
</organism>
<dbReference type="Gene3D" id="3.20.80.10">
    <property type="entry name" value="Regulatory factor, effector binding domain"/>
    <property type="match status" value="1"/>
</dbReference>
<dbReference type="InterPro" id="IPR020449">
    <property type="entry name" value="Tscrpt_reg_AraC-type_HTH"/>
</dbReference>
<dbReference type="InterPro" id="IPR010499">
    <property type="entry name" value="AraC_E-bd"/>
</dbReference>
<dbReference type="PANTHER" id="PTHR47504">
    <property type="entry name" value="RIGHT ORIGIN-BINDING PROTEIN"/>
    <property type="match status" value="1"/>
</dbReference>
<dbReference type="PANTHER" id="PTHR47504:SF5">
    <property type="entry name" value="RIGHT ORIGIN-BINDING PROTEIN"/>
    <property type="match status" value="1"/>
</dbReference>
<dbReference type="InterPro" id="IPR018060">
    <property type="entry name" value="HTH_AraC"/>
</dbReference>
<dbReference type="STRING" id="1469948.GCA_000732725_01896"/>
<evidence type="ECO:0000313" key="5">
    <source>
        <dbReference type="EMBL" id="TCL59015.1"/>
    </source>
</evidence>
<keyword evidence="2" id="KW-0238">DNA-binding</keyword>
<dbReference type="EMBL" id="SLUO01000005">
    <property type="protein sequence ID" value="TCL59015.1"/>
    <property type="molecule type" value="Genomic_DNA"/>
</dbReference>
<dbReference type="SUPFAM" id="SSF55136">
    <property type="entry name" value="Probable bacterial effector-binding domain"/>
    <property type="match status" value="1"/>
</dbReference>
<dbReference type="OrthoDB" id="9801123at2"/>
<dbReference type="PRINTS" id="PR00032">
    <property type="entry name" value="HTHARAC"/>
</dbReference>
<evidence type="ECO:0000313" key="6">
    <source>
        <dbReference type="Proteomes" id="UP000295718"/>
    </source>
</evidence>
<dbReference type="AlphaFoldDB" id="A0A4R1R120"/>
<sequence length="286" mass="33318">MEWLDKMNAALNYIEDNLTEEIDYTEAAKRACSSSYNFQRMFSFIADVPLAEYIRRRRLTLAALDFQKGGENVLDIALKYGYDSPVSFARAFQNLHGITPKEAREKGVLLTLYPKISFKITIKGVSEMKYRIEKVQGFRLAGTVKTITTVNGENFRVIPQMWQDACEDGIMEKMMDTCKEGRPEFYGVCYNPKGEEFDYMIAVESDAPLLEGMKELIIKEQEYVKFECRGKLPEAQQNIWKRIFTEWFPNSGYEQVEAPELEWYSEEDMNSDSYLSEIWIPIRKCE</sequence>
<feature type="domain" description="HTH araC/xylS-type" evidence="4">
    <location>
        <begin position="8"/>
        <end position="106"/>
    </location>
</feature>
<comment type="caution">
    <text evidence="5">The sequence shown here is derived from an EMBL/GenBank/DDBJ whole genome shotgun (WGS) entry which is preliminary data.</text>
</comment>
<dbReference type="GO" id="GO:0043565">
    <property type="term" value="F:sequence-specific DNA binding"/>
    <property type="evidence" value="ECO:0007669"/>
    <property type="project" value="InterPro"/>
</dbReference>
<evidence type="ECO:0000256" key="1">
    <source>
        <dbReference type="ARBA" id="ARBA00023015"/>
    </source>
</evidence>
<dbReference type="InterPro" id="IPR050959">
    <property type="entry name" value="MarA-like"/>
</dbReference>
<evidence type="ECO:0000256" key="2">
    <source>
        <dbReference type="ARBA" id="ARBA00023125"/>
    </source>
</evidence>
<dbReference type="Proteomes" id="UP000295718">
    <property type="component" value="Unassembled WGS sequence"/>
</dbReference>
<proteinExistence type="predicted"/>
<reference evidence="5 6" key="1">
    <citation type="submission" date="2019-03" db="EMBL/GenBank/DDBJ databases">
        <title>Genomic Encyclopedia of Type Strains, Phase IV (KMG-IV): sequencing the most valuable type-strain genomes for metagenomic binning, comparative biology and taxonomic classification.</title>
        <authorList>
            <person name="Goeker M."/>
        </authorList>
    </citation>
    <scope>NUCLEOTIDE SEQUENCE [LARGE SCALE GENOMIC DNA]</scope>
    <source>
        <strain evidence="5 6">DSM 100556</strain>
    </source>
</reference>
<dbReference type="InterPro" id="IPR029442">
    <property type="entry name" value="GyrI-like"/>
</dbReference>
<dbReference type="InterPro" id="IPR011256">
    <property type="entry name" value="Reg_factor_effector_dom_sf"/>
</dbReference>
<dbReference type="Pfam" id="PF12833">
    <property type="entry name" value="HTH_18"/>
    <property type="match status" value="1"/>
</dbReference>
<dbReference type="RefSeq" id="WP_031390592.1">
    <property type="nucleotide sequence ID" value="NZ_JPNB01000001.1"/>
</dbReference>
<keyword evidence="1" id="KW-0805">Transcription regulation</keyword>
<protein>
    <submittedName>
        <fullName evidence="5">AraC family transcriptional regulator</fullName>
    </submittedName>
</protein>
<dbReference type="SUPFAM" id="SSF46689">
    <property type="entry name" value="Homeodomain-like"/>
    <property type="match status" value="2"/>
</dbReference>
<dbReference type="Pfam" id="PF06445">
    <property type="entry name" value="GyrI-like"/>
    <property type="match status" value="1"/>
</dbReference>
<dbReference type="Gene3D" id="1.10.10.60">
    <property type="entry name" value="Homeodomain-like"/>
    <property type="match status" value="2"/>
</dbReference>
<dbReference type="SMART" id="SM00342">
    <property type="entry name" value="HTH_ARAC"/>
    <property type="match status" value="1"/>
</dbReference>
<dbReference type="GO" id="GO:0003700">
    <property type="term" value="F:DNA-binding transcription factor activity"/>
    <property type="evidence" value="ECO:0007669"/>
    <property type="project" value="InterPro"/>
</dbReference>
<evidence type="ECO:0000256" key="3">
    <source>
        <dbReference type="ARBA" id="ARBA00023163"/>
    </source>
</evidence>
<keyword evidence="6" id="KW-1185">Reference proteome</keyword>
<keyword evidence="3" id="KW-0804">Transcription</keyword>
<dbReference type="PROSITE" id="PS01124">
    <property type="entry name" value="HTH_ARAC_FAMILY_2"/>
    <property type="match status" value="1"/>
</dbReference>
<dbReference type="SMART" id="SM00871">
    <property type="entry name" value="AraC_E_bind"/>
    <property type="match status" value="1"/>
</dbReference>